<dbReference type="InterPro" id="IPR004143">
    <property type="entry name" value="BPL_LPL_catalytic"/>
</dbReference>
<dbReference type="Pfam" id="PF03099">
    <property type="entry name" value="BPL_LplA_LipB"/>
    <property type="match status" value="1"/>
</dbReference>
<dbReference type="PROSITE" id="PS51733">
    <property type="entry name" value="BPL_LPL_CATALYTIC"/>
    <property type="match status" value="1"/>
</dbReference>
<feature type="compositionally biased region" description="Basic and acidic residues" evidence="1">
    <location>
        <begin position="62"/>
        <end position="71"/>
    </location>
</feature>
<evidence type="ECO:0000256" key="1">
    <source>
        <dbReference type="SAM" id="MobiDB-lite"/>
    </source>
</evidence>
<feature type="non-terminal residue" evidence="3">
    <location>
        <position position="801"/>
    </location>
</feature>
<dbReference type="EMBL" id="PEDP01000372">
    <property type="protein sequence ID" value="POS86238.1"/>
    <property type="molecule type" value="Genomic_DNA"/>
</dbReference>
<feature type="compositionally biased region" description="Polar residues" evidence="1">
    <location>
        <begin position="602"/>
        <end position="612"/>
    </location>
</feature>
<dbReference type="PANTHER" id="PTHR12835:SF5">
    <property type="entry name" value="BIOTIN--PROTEIN LIGASE"/>
    <property type="match status" value="1"/>
</dbReference>
<keyword evidence="4" id="KW-1185">Reference proteome</keyword>
<dbReference type="Proteomes" id="UP000237438">
    <property type="component" value="Unassembled WGS sequence"/>
</dbReference>
<name>A0A2S4PW28_9PEZI</name>
<feature type="non-terminal residue" evidence="3">
    <location>
        <position position="1"/>
    </location>
</feature>
<feature type="compositionally biased region" description="Basic and acidic residues" evidence="1">
    <location>
        <begin position="592"/>
        <end position="601"/>
    </location>
</feature>
<dbReference type="InterPro" id="IPR045864">
    <property type="entry name" value="aa-tRNA-synth_II/BPL/LPL"/>
</dbReference>
<dbReference type="InterPro" id="IPR029062">
    <property type="entry name" value="Class_I_gatase-like"/>
</dbReference>
<dbReference type="SUPFAM" id="SSF55681">
    <property type="entry name" value="Class II aaRS and biotin synthetases"/>
    <property type="match status" value="1"/>
</dbReference>
<dbReference type="OrthoDB" id="10250105at2759"/>
<protein>
    <recommendedName>
        <fullName evidence="2">BPL/LPL catalytic domain-containing protein</fullName>
    </recommendedName>
</protein>
<proteinExistence type="predicted"/>
<dbReference type="GO" id="GO:0005737">
    <property type="term" value="C:cytoplasm"/>
    <property type="evidence" value="ECO:0007669"/>
    <property type="project" value="TreeGrafter"/>
</dbReference>
<dbReference type="PANTHER" id="PTHR12835">
    <property type="entry name" value="BIOTIN PROTEIN LIGASE"/>
    <property type="match status" value="1"/>
</dbReference>
<dbReference type="InterPro" id="IPR019197">
    <property type="entry name" value="Biotin-prot_ligase_N"/>
</dbReference>
<dbReference type="SUPFAM" id="SSF52317">
    <property type="entry name" value="Class I glutamine amidotransferase-like"/>
    <property type="match status" value="1"/>
</dbReference>
<gene>
    <name evidence="3" type="ORF">EPUL_001442</name>
</gene>
<dbReference type="Gene3D" id="3.30.930.10">
    <property type="entry name" value="Bira Bifunctional Protein, Domain 2"/>
    <property type="match status" value="1"/>
</dbReference>
<evidence type="ECO:0000313" key="4">
    <source>
        <dbReference type="Proteomes" id="UP000237438"/>
    </source>
</evidence>
<feature type="region of interest" description="Disordered" evidence="1">
    <location>
        <begin position="592"/>
        <end position="618"/>
    </location>
</feature>
<dbReference type="AlphaFoldDB" id="A0A2S4PW28"/>
<organism evidence="3 4">
    <name type="scientific">Erysiphe pulchra</name>
    <dbReference type="NCBI Taxonomy" id="225359"/>
    <lineage>
        <taxon>Eukaryota</taxon>
        <taxon>Fungi</taxon>
        <taxon>Dikarya</taxon>
        <taxon>Ascomycota</taxon>
        <taxon>Pezizomycotina</taxon>
        <taxon>Leotiomycetes</taxon>
        <taxon>Erysiphales</taxon>
        <taxon>Erysiphaceae</taxon>
        <taxon>Erysiphe</taxon>
    </lineage>
</organism>
<sequence length="801" mass="89330">NLASVTNFTVKIDELLTENVRADVSDVTSRPKKRQKKVPGDISTNTRRSFGQKINNQGSTREQQKGKDKAPDGGTGREPTLSATTHQLTKNLKRLLSPNYAVIPITEKTILKEPWTKSCALLVFPGGADTGYCRSLNGDGNRIIDQYVRRGGAYLGFCAGGYFGSSRCEFEVGNRPLEVVGSRELSFFPGTCRGCAFKGFEYNSEVGAKAVELIIPDHILGSTITSYKFKSYYNGGGVFVDAAKYSDKGVEILARYHDPLDVNGGDGNAAVVYCRVNEGKVILSGPHPEFAAVNLDIKSNIPTYLEIIKELTENDSDRVLFLKACLKKLGLTVNQKDQSIPSLSKLHLSSIQYELIPKLLSSWQTIITTLDDGQRFIEAENNLFYLEYPDFKFGSDFITKSDLHSKHLENESDGGIDTYDLVIKDYKSQVSRSSTIKHLVLHQKNWPNVKETPKFNHDLFFTSLKEFQYEKGSKADEFGKYLLYGEVVTSTNSMLEQNPKLLTQLPTGFTFTATTQVAGRGRGSNLWVSPEGSLNMSVYIKHPLSLSTTAPVIFIQYIAAIAIVQGIHSYEKGFEKLPVKLKWPNDIYIKDPSKMRTKDQNDSSSSFSRTAYNKNNENENENDIKSYVKVGGILINSSCIDGNFDLVVGIGINTTNDAPTTSLNALLKHSMYQKSNSQNHSSSCSSSPSPQFHCEPYFTPEKLLARILTCFETLYNKFCLSGFDSSFHNLYYSYWLHTNQIVTLETEGCARARIKGITSDWGLLKVEELSGHEDRPTGKVWNLQSDCNSFDFFKGLLKAKN</sequence>
<evidence type="ECO:0000313" key="3">
    <source>
        <dbReference type="EMBL" id="POS86238.1"/>
    </source>
</evidence>
<dbReference type="Pfam" id="PF09825">
    <property type="entry name" value="BPL_N"/>
    <property type="match status" value="1"/>
</dbReference>
<feature type="region of interest" description="Disordered" evidence="1">
    <location>
        <begin position="23"/>
        <end position="85"/>
    </location>
</feature>
<dbReference type="GO" id="GO:0004077">
    <property type="term" value="F:biotin--[biotin carboxyl-carrier protein] ligase activity"/>
    <property type="evidence" value="ECO:0007669"/>
    <property type="project" value="TreeGrafter"/>
</dbReference>
<comment type="caution">
    <text evidence="3">The sequence shown here is derived from an EMBL/GenBank/DDBJ whole genome shotgun (WGS) entry which is preliminary data.</text>
</comment>
<dbReference type="STRING" id="225359.A0A2S4PW28"/>
<dbReference type="CDD" id="cd03144">
    <property type="entry name" value="GATase1_ScBLP_like"/>
    <property type="match status" value="1"/>
</dbReference>
<feature type="domain" description="BPL/LPL catalytic" evidence="2">
    <location>
        <begin position="467"/>
        <end position="719"/>
    </location>
</feature>
<dbReference type="Gene3D" id="3.40.50.880">
    <property type="match status" value="1"/>
</dbReference>
<accession>A0A2S4PW28</accession>
<evidence type="ECO:0000259" key="2">
    <source>
        <dbReference type="PROSITE" id="PS51733"/>
    </source>
</evidence>
<reference evidence="3 4" key="1">
    <citation type="submission" date="2017-10" db="EMBL/GenBank/DDBJ databases">
        <title>Development of genomic resources for the powdery mildew, Erysiphe pulchra.</title>
        <authorList>
            <person name="Wadl P.A."/>
            <person name="Mack B.M."/>
            <person name="Moore G."/>
            <person name="Beltz S.B."/>
        </authorList>
    </citation>
    <scope>NUCLEOTIDE SEQUENCE [LARGE SCALE GENOMIC DNA]</scope>
    <source>
        <strain evidence="3">Cflorida</strain>
    </source>
</reference>
<feature type="compositionally biased region" description="Polar residues" evidence="1">
    <location>
        <begin position="42"/>
        <end position="61"/>
    </location>
</feature>